<gene>
    <name evidence="1" type="ORF">H0235_000246</name>
</gene>
<organism evidence="1 2">
    <name type="scientific">Vespula pensylvanica</name>
    <name type="common">Western yellow jacket</name>
    <name type="synonym">Wasp</name>
    <dbReference type="NCBI Taxonomy" id="30213"/>
    <lineage>
        <taxon>Eukaryota</taxon>
        <taxon>Metazoa</taxon>
        <taxon>Ecdysozoa</taxon>
        <taxon>Arthropoda</taxon>
        <taxon>Hexapoda</taxon>
        <taxon>Insecta</taxon>
        <taxon>Pterygota</taxon>
        <taxon>Neoptera</taxon>
        <taxon>Endopterygota</taxon>
        <taxon>Hymenoptera</taxon>
        <taxon>Apocrita</taxon>
        <taxon>Aculeata</taxon>
        <taxon>Vespoidea</taxon>
        <taxon>Vespidae</taxon>
        <taxon>Vespinae</taxon>
        <taxon>Vespula</taxon>
    </lineage>
</organism>
<name>A0A834UFY0_VESPE</name>
<accession>A0A834UFY0</accession>
<dbReference type="EMBL" id="JACSDY010000001">
    <property type="protein sequence ID" value="KAF7437855.1"/>
    <property type="molecule type" value="Genomic_DNA"/>
</dbReference>
<evidence type="ECO:0000313" key="1">
    <source>
        <dbReference type="EMBL" id="KAF7437855.1"/>
    </source>
</evidence>
<proteinExistence type="predicted"/>
<protein>
    <submittedName>
        <fullName evidence="1">Uncharacterized protein</fullName>
    </submittedName>
</protein>
<dbReference type="Proteomes" id="UP000600918">
    <property type="component" value="Unassembled WGS sequence"/>
</dbReference>
<comment type="caution">
    <text evidence="1">The sequence shown here is derived from an EMBL/GenBank/DDBJ whole genome shotgun (WGS) entry which is preliminary data.</text>
</comment>
<sequence>MFLGIGDSGGGGGDEFPAGFENRRATMGLLLSFAVSAGKVDPTPHTSSFNMGYLVSPYPYPNGAGGPIPVSMSRLGYSFSIAAGVMLGTTTRKVFAKLVVVSKINLA</sequence>
<evidence type="ECO:0000313" key="2">
    <source>
        <dbReference type="Proteomes" id="UP000600918"/>
    </source>
</evidence>
<keyword evidence="2" id="KW-1185">Reference proteome</keyword>
<reference evidence="1" key="1">
    <citation type="journal article" date="2020" name="G3 (Bethesda)">
        <title>High-Quality Assemblies for Three Invasive Social Wasps from the &lt;i&gt;Vespula&lt;/i&gt; Genus.</title>
        <authorList>
            <person name="Harrop T.W.R."/>
            <person name="Guhlin J."/>
            <person name="McLaughlin G.M."/>
            <person name="Permina E."/>
            <person name="Stockwell P."/>
            <person name="Gilligan J."/>
            <person name="Le Lec M.F."/>
            <person name="Gruber M.A.M."/>
            <person name="Quinn O."/>
            <person name="Lovegrove M."/>
            <person name="Duncan E.J."/>
            <person name="Remnant E.J."/>
            <person name="Van Eeckhoven J."/>
            <person name="Graham B."/>
            <person name="Knapp R.A."/>
            <person name="Langford K.W."/>
            <person name="Kronenberg Z."/>
            <person name="Press M.O."/>
            <person name="Eacker S.M."/>
            <person name="Wilson-Rankin E.E."/>
            <person name="Purcell J."/>
            <person name="Lester P.J."/>
            <person name="Dearden P.K."/>
        </authorList>
    </citation>
    <scope>NUCLEOTIDE SEQUENCE</scope>
    <source>
        <strain evidence="1">Volc-1</strain>
    </source>
</reference>
<dbReference type="AlphaFoldDB" id="A0A834UFY0"/>